<evidence type="ECO:0000256" key="5">
    <source>
        <dbReference type="SAM" id="MobiDB-lite"/>
    </source>
</evidence>
<reference evidence="9" key="1">
    <citation type="submission" date="2017-02" db="UniProtKB">
        <authorList>
            <consortium name="WormBaseParasite"/>
        </authorList>
    </citation>
    <scope>IDENTIFICATION</scope>
</reference>
<evidence type="ECO:0000256" key="3">
    <source>
        <dbReference type="ARBA" id="ARBA00022833"/>
    </source>
</evidence>
<evidence type="ECO:0000313" key="8">
    <source>
        <dbReference type="Proteomes" id="UP000274131"/>
    </source>
</evidence>
<evidence type="ECO:0000313" key="7">
    <source>
        <dbReference type="EMBL" id="VDD85652.1"/>
    </source>
</evidence>
<accession>A0A0N4UUL2</accession>
<keyword evidence="1" id="KW-0479">Metal-binding</keyword>
<dbReference type="AlphaFoldDB" id="A0A0N4UUL2"/>
<dbReference type="GO" id="GO:0008270">
    <property type="term" value="F:zinc ion binding"/>
    <property type="evidence" value="ECO:0007669"/>
    <property type="project" value="UniProtKB-KW"/>
</dbReference>
<feature type="domain" description="PHD-type" evidence="6">
    <location>
        <begin position="158"/>
        <end position="216"/>
    </location>
</feature>
<dbReference type="InterPro" id="IPR001965">
    <property type="entry name" value="Znf_PHD"/>
</dbReference>
<dbReference type="Proteomes" id="UP000274131">
    <property type="component" value="Unassembled WGS sequence"/>
</dbReference>
<dbReference type="InterPro" id="IPR019787">
    <property type="entry name" value="Znf_PHD-finger"/>
</dbReference>
<dbReference type="SMART" id="SM00249">
    <property type="entry name" value="PHD"/>
    <property type="match status" value="1"/>
</dbReference>
<evidence type="ECO:0000256" key="4">
    <source>
        <dbReference type="PROSITE-ProRule" id="PRU00146"/>
    </source>
</evidence>
<reference evidence="7 8" key="2">
    <citation type="submission" date="2018-10" db="EMBL/GenBank/DDBJ databases">
        <authorList>
            <consortium name="Pathogen Informatics"/>
        </authorList>
    </citation>
    <scope>NUCLEOTIDE SEQUENCE [LARGE SCALE GENOMIC DNA]</scope>
</reference>
<keyword evidence="2 4" id="KW-0863">Zinc-finger</keyword>
<dbReference type="Pfam" id="PF00628">
    <property type="entry name" value="PHD"/>
    <property type="match status" value="1"/>
</dbReference>
<feature type="compositionally biased region" description="Low complexity" evidence="5">
    <location>
        <begin position="116"/>
        <end position="132"/>
    </location>
</feature>
<gene>
    <name evidence="7" type="ORF">EVEC_LOCUS795</name>
</gene>
<evidence type="ECO:0000256" key="1">
    <source>
        <dbReference type="ARBA" id="ARBA00022723"/>
    </source>
</evidence>
<evidence type="ECO:0000313" key="9">
    <source>
        <dbReference type="WBParaSite" id="EVEC_0000108701-mRNA-1"/>
    </source>
</evidence>
<proteinExistence type="predicted"/>
<dbReference type="OrthoDB" id="5846437at2759"/>
<feature type="region of interest" description="Disordered" evidence="5">
    <location>
        <begin position="98"/>
        <end position="152"/>
    </location>
</feature>
<dbReference type="SUPFAM" id="SSF57903">
    <property type="entry name" value="FYVE/PHD zinc finger"/>
    <property type="match status" value="1"/>
</dbReference>
<dbReference type="EMBL" id="UXUI01007138">
    <property type="protein sequence ID" value="VDD85652.1"/>
    <property type="molecule type" value="Genomic_DNA"/>
</dbReference>
<evidence type="ECO:0000256" key="2">
    <source>
        <dbReference type="ARBA" id="ARBA00022771"/>
    </source>
</evidence>
<sequence>MMSVVKGLLEACCHFHLIADGACKKYPPDAKARFGRAFQSKLSVLLLSENQISGAQLQAMYDEVLNYYNEHNLNEMWLSDENDDNEVKPPVIKKMHTDVGLSRFKGTNDEKEKQKPALTTSSPTASATTTVPFSNLELSDDSEDDPGPKPLSSVQKNVKLCSVCGESSSGDGNANLLLDCDECKNSVHIKCNKSEVTMQQALDSRFVFVCSGCKDRESKIDRFSSNESVGLGKATAGKRVRYLKSPDFFVEGL</sequence>
<dbReference type="WBParaSite" id="EVEC_0000108701-mRNA-1">
    <property type="protein sequence ID" value="EVEC_0000108701-mRNA-1"/>
    <property type="gene ID" value="EVEC_0000108701"/>
</dbReference>
<dbReference type="InterPro" id="IPR013083">
    <property type="entry name" value="Znf_RING/FYVE/PHD"/>
</dbReference>
<name>A0A0N4UUL2_ENTVE</name>
<dbReference type="STRING" id="51028.A0A0N4UUL2"/>
<dbReference type="PROSITE" id="PS50016">
    <property type="entry name" value="ZF_PHD_2"/>
    <property type="match status" value="1"/>
</dbReference>
<organism evidence="9">
    <name type="scientific">Enterobius vermicularis</name>
    <name type="common">Human pinworm</name>
    <dbReference type="NCBI Taxonomy" id="51028"/>
    <lineage>
        <taxon>Eukaryota</taxon>
        <taxon>Metazoa</taxon>
        <taxon>Ecdysozoa</taxon>
        <taxon>Nematoda</taxon>
        <taxon>Chromadorea</taxon>
        <taxon>Rhabditida</taxon>
        <taxon>Spirurina</taxon>
        <taxon>Oxyuridomorpha</taxon>
        <taxon>Oxyuroidea</taxon>
        <taxon>Oxyuridae</taxon>
        <taxon>Enterobius</taxon>
    </lineage>
</organism>
<keyword evidence="8" id="KW-1185">Reference proteome</keyword>
<dbReference type="InterPro" id="IPR011011">
    <property type="entry name" value="Znf_FYVE_PHD"/>
</dbReference>
<dbReference type="PROSITE" id="PS01359">
    <property type="entry name" value="ZF_PHD_1"/>
    <property type="match status" value="1"/>
</dbReference>
<keyword evidence="3" id="KW-0862">Zinc</keyword>
<dbReference type="InterPro" id="IPR019786">
    <property type="entry name" value="Zinc_finger_PHD-type_CS"/>
</dbReference>
<evidence type="ECO:0000259" key="6">
    <source>
        <dbReference type="PROSITE" id="PS50016"/>
    </source>
</evidence>
<protein>
    <submittedName>
        <fullName evidence="9">PHD-type domain-containing protein</fullName>
    </submittedName>
</protein>
<feature type="compositionally biased region" description="Basic and acidic residues" evidence="5">
    <location>
        <begin position="106"/>
        <end position="115"/>
    </location>
</feature>
<dbReference type="Gene3D" id="3.30.40.10">
    <property type="entry name" value="Zinc/RING finger domain, C3HC4 (zinc finger)"/>
    <property type="match status" value="1"/>
</dbReference>